<feature type="transmembrane region" description="Helical" evidence="1">
    <location>
        <begin position="12"/>
        <end position="32"/>
    </location>
</feature>
<keyword evidence="1" id="KW-1133">Transmembrane helix</keyword>
<dbReference type="Proteomes" id="UP000003379">
    <property type="component" value="Unassembled WGS sequence"/>
</dbReference>
<reference evidence="2 3" key="1">
    <citation type="submission" date="2011-08" db="EMBL/GenBank/DDBJ databases">
        <title>The Genome Sequence of Eubacteriaceae bacterium CM5.</title>
        <authorList>
            <consortium name="The Broad Institute Genome Sequencing Platform"/>
            <person name="Earl A."/>
            <person name="Ward D."/>
            <person name="Feldgarden M."/>
            <person name="Gevers D."/>
            <person name="Sizova M."/>
            <person name="Hazen A."/>
            <person name="Epstein S."/>
            <person name="Young S.K."/>
            <person name="Zeng Q."/>
            <person name="Gargeya S."/>
            <person name="Fitzgerald M."/>
            <person name="Haas B."/>
            <person name="Abouelleil A."/>
            <person name="Alvarado L."/>
            <person name="Arachchi H.M."/>
            <person name="Berlin A."/>
            <person name="Brown A."/>
            <person name="Chapman S.B."/>
            <person name="Chen Z."/>
            <person name="Dunbar C."/>
            <person name="Freedman E."/>
            <person name="Gearin G."/>
            <person name="Gellesch M."/>
            <person name="Goldberg J."/>
            <person name="Griggs A."/>
            <person name="Gujja S."/>
            <person name="Heiman D."/>
            <person name="Howarth C."/>
            <person name="Larson L."/>
            <person name="Lui A."/>
            <person name="MacDonald P.J.P."/>
            <person name="Montmayeur A."/>
            <person name="Murphy C."/>
            <person name="Neiman D."/>
            <person name="Pearson M."/>
            <person name="Priest M."/>
            <person name="Roberts A."/>
            <person name="Saif S."/>
            <person name="Shea T."/>
            <person name="Shenoy N."/>
            <person name="Sisk P."/>
            <person name="Stolte C."/>
            <person name="Sykes S."/>
            <person name="Wortman J."/>
            <person name="Nusbaum C."/>
            <person name="Birren B."/>
        </authorList>
    </citation>
    <scope>NUCLEOTIDE SEQUENCE [LARGE SCALE GENOMIC DNA]</scope>
    <source>
        <strain evidence="2 3">CM5</strain>
    </source>
</reference>
<evidence type="ECO:0000313" key="3">
    <source>
        <dbReference type="Proteomes" id="UP000003379"/>
    </source>
</evidence>
<dbReference type="PATRIC" id="fig|796940.3.peg.1550"/>
<accession>G9XE52</accession>
<organism evidence="2 3">
    <name type="scientific">Peptoanaerobacter stomatis</name>
    <dbReference type="NCBI Taxonomy" id="796937"/>
    <lineage>
        <taxon>Bacteria</taxon>
        <taxon>Bacillati</taxon>
        <taxon>Bacillota</taxon>
        <taxon>Clostridia</taxon>
        <taxon>Peptostreptococcales</taxon>
        <taxon>Filifactoraceae</taxon>
        <taxon>Peptoanaerobacter</taxon>
    </lineage>
</organism>
<keyword evidence="1" id="KW-0472">Membrane</keyword>
<dbReference type="AlphaFoldDB" id="G9XE52"/>
<sequence length="157" mass="18330">MKEITSFVYDNPWIIFVVMTIMFYVSIGCLAYRQSKRKKAFKMIKSMRNNNELSKVYLRIDNGYGDFYDVAVSADGETWHKALFSEEVLTPSILLPQGQYKIKFSVKSRSGVSAYHSKKGAFYTEVTVEPFIDTMIVFDNDTLYSWQEDYKEENLNE</sequence>
<keyword evidence="1" id="KW-0812">Transmembrane</keyword>
<dbReference type="PROSITE" id="PS51257">
    <property type="entry name" value="PROKAR_LIPOPROTEIN"/>
    <property type="match status" value="1"/>
</dbReference>
<evidence type="ECO:0000256" key="1">
    <source>
        <dbReference type="SAM" id="Phobius"/>
    </source>
</evidence>
<name>G9XE52_9FIRM</name>
<gene>
    <name evidence="2" type="ORF">HMPREF9628_00396</name>
</gene>
<evidence type="ECO:0000313" key="2">
    <source>
        <dbReference type="EMBL" id="EHL18710.1"/>
    </source>
</evidence>
<dbReference type="EMBL" id="AFZG01000041">
    <property type="protein sequence ID" value="EHL18710.1"/>
    <property type="molecule type" value="Genomic_DNA"/>
</dbReference>
<proteinExistence type="predicted"/>
<comment type="caution">
    <text evidence="2">The sequence shown here is derived from an EMBL/GenBank/DDBJ whole genome shotgun (WGS) entry which is preliminary data.</text>
</comment>
<dbReference type="HOGENOM" id="CLU_1675256_0_0_9"/>
<dbReference type="RefSeq" id="WP_009528652.1">
    <property type="nucleotide sequence ID" value="NZ_JH414597.1"/>
</dbReference>
<dbReference type="STRING" id="796937.HMPREF9630_00065"/>
<protein>
    <submittedName>
        <fullName evidence="2">Uncharacterized protein</fullName>
    </submittedName>
</protein>